<evidence type="ECO:0000313" key="3">
    <source>
        <dbReference type="Proteomes" id="UP000054596"/>
    </source>
</evidence>
<comment type="caution">
    <text evidence="2">The sequence shown here is derived from an EMBL/GenBank/DDBJ whole genome shotgun (WGS) entry which is preliminary data.</text>
</comment>
<reference evidence="2" key="1">
    <citation type="submission" date="2016-01" db="EMBL/GenBank/DDBJ databases">
        <authorList>
            <person name="Peeters C."/>
        </authorList>
    </citation>
    <scope>NUCLEOTIDE SEQUENCE [LARGE SCALE GENOMIC DNA]</scope>
    <source>
        <strain evidence="2">LMG 29325</strain>
    </source>
</reference>
<protein>
    <submittedName>
        <fullName evidence="2">Uncharacterized protein</fullName>
    </submittedName>
</protein>
<dbReference type="AlphaFoldDB" id="A0A158D7Z3"/>
<organism evidence="2 3">
    <name type="scientific">Caballeronia glebae</name>
    <dbReference type="NCBI Taxonomy" id="1777143"/>
    <lineage>
        <taxon>Bacteria</taxon>
        <taxon>Pseudomonadati</taxon>
        <taxon>Pseudomonadota</taxon>
        <taxon>Betaproteobacteria</taxon>
        <taxon>Burkholderiales</taxon>
        <taxon>Burkholderiaceae</taxon>
        <taxon>Caballeronia</taxon>
    </lineage>
</organism>
<dbReference type="Proteomes" id="UP000054596">
    <property type="component" value="Unassembled WGS sequence"/>
</dbReference>
<evidence type="ECO:0000313" key="2">
    <source>
        <dbReference type="EMBL" id="SAK90794.1"/>
    </source>
</evidence>
<name>A0A158D7Z3_9BURK</name>
<accession>A0A158D7Z3</accession>
<keyword evidence="3" id="KW-1185">Reference proteome</keyword>
<proteinExistence type="predicted"/>
<gene>
    <name evidence="2" type="ORF">AWB82_06399</name>
</gene>
<evidence type="ECO:0000256" key="1">
    <source>
        <dbReference type="SAM" id="MobiDB-lite"/>
    </source>
</evidence>
<dbReference type="EMBL" id="FCOJ02000073">
    <property type="protein sequence ID" value="SAK90794.1"/>
    <property type="molecule type" value="Genomic_DNA"/>
</dbReference>
<sequence>MYLEVDFGGAVCERNLERMSSMTAPASLHSSPEWQRLRGNSLEST</sequence>
<feature type="region of interest" description="Disordered" evidence="1">
    <location>
        <begin position="21"/>
        <end position="45"/>
    </location>
</feature>
<feature type="compositionally biased region" description="Polar residues" evidence="1">
    <location>
        <begin position="21"/>
        <end position="33"/>
    </location>
</feature>